<evidence type="ECO:0008006" key="3">
    <source>
        <dbReference type="Google" id="ProtNLM"/>
    </source>
</evidence>
<dbReference type="Proteomes" id="UP001174677">
    <property type="component" value="Chromosome 4"/>
</dbReference>
<reference evidence="1" key="1">
    <citation type="journal article" date="2023" name="Plant Biotechnol. J.">
        <title>Chromosome-level wild Hevea brasiliensis genome provides new tools for genomic-assisted breeding and valuable loci to elevate rubber yield.</title>
        <authorList>
            <person name="Cheng H."/>
            <person name="Song X."/>
            <person name="Hu Y."/>
            <person name="Wu T."/>
            <person name="Yang Q."/>
            <person name="An Z."/>
            <person name="Feng S."/>
            <person name="Deng Z."/>
            <person name="Wu W."/>
            <person name="Zeng X."/>
            <person name="Tu M."/>
            <person name="Wang X."/>
            <person name="Huang H."/>
        </authorList>
    </citation>
    <scope>NUCLEOTIDE SEQUENCE</scope>
    <source>
        <strain evidence="1">MT/VB/25A 57/8</strain>
    </source>
</reference>
<name>A0ABQ9MSR8_HEVBR</name>
<dbReference type="EMBL" id="JARPOI010000004">
    <property type="protein sequence ID" value="KAJ9183344.1"/>
    <property type="molecule type" value="Genomic_DNA"/>
</dbReference>
<keyword evidence="2" id="KW-1185">Reference proteome</keyword>
<proteinExistence type="predicted"/>
<dbReference type="InterPro" id="IPR036397">
    <property type="entry name" value="RNaseH_sf"/>
</dbReference>
<accession>A0ABQ9MSR8</accession>
<evidence type="ECO:0000313" key="1">
    <source>
        <dbReference type="EMBL" id="KAJ9183344.1"/>
    </source>
</evidence>
<sequence>MKLNDALWAYCTAYKTPIGTTPFRLVYGKSCHLPIELEHKAYWAIQVLNFNLKATGEKSLLQLNELEEIRQDAYENAKIFKDKTKRLHDRRIARKEIKEGDLVLLFNSRLKLFLRKLKSRWSGPFKVTQVFPHGAVEVWSETSSAFKVNGQRLKPYFQGEPIEMGVNYTLNPPND</sequence>
<organism evidence="1 2">
    <name type="scientific">Hevea brasiliensis</name>
    <name type="common">Para rubber tree</name>
    <name type="synonym">Siphonia brasiliensis</name>
    <dbReference type="NCBI Taxonomy" id="3981"/>
    <lineage>
        <taxon>Eukaryota</taxon>
        <taxon>Viridiplantae</taxon>
        <taxon>Streptophyta</taxon>
        <taxon>Embryophyta</taxon>
        <taxon>Tracheophyta</taxon>
        <taxon>Spermatophyta</taxon>
        <taxon>Magnoliopsida</taxon>
        <taxon>eudicotyledons</taxon>
        <taxon>Gunneridae</taxon>
        <taxon>Pentapetalae</taxon>
        <taxon>rosids</taxon>
        <taxon>fabids</taxon>
        <taxon>Malpighiales</taxon>
        <taxon>Euphorbiaceae</taxon>
        <taxon>Crotonoideae</taxon>
        <taxon>Micrandreae</taxon>
        <taxon>Hevea</taxon>
    </lineage>
</organism>
<protein>
    <recommendedName>
        <fullName evidence="3">Reverse transcriptase domain-containing protein</fullName>
    </recommendedName>
</protein>
<dbReference type="Gene3D" id="3.30.420.10">
    <property type="entry name" value="Ribonuclease H-like superfamily/Ribonuclease H"/>
    <property type="match status" value="1"/>
</dbReference>
<evidence type="ECO:0000313" key="2">
    <source>
        <dbReference type="Proteomes" id="UP001174677"/>
    </source>
</evidence>
<dbReference type="PANTHER" id="PTHR48475">
    <property type="entry name" value="RIBONUCLEASE H"/>
    <property type="match status" value="1"/>
</dbReference>
<gene>
    <name evidence="1" type="ORF">P3X46_007209</name>
</gene>
<comment type="caution">
    <text evidence="1">The sequence shown here is derived from an EMBL/GenBank/DDBJ whole genome shotgun (WGS) entry which is preliminary data.</text>
</comment>
<dbReference type="PANTHER" id="PTHR48475:SF1">
    <property type="entry name" value="RNASE H TYPE-1 DOMAIN-CONTAINING PROTEIN"/>
    <property type="match status" value="1"/>
</dbReference>